<evidence type="ECO:0000313" key="2">
    <source>
        <dbReference type="EMBL" id="CAG8786099.1"/>
    </source>
</evidence>
<dbReference type="AlphaFoldDB" id="A0A9N9JMG0"/>
<dbReference type="Pfam" id="PF05699">
    <property type="entry name" value="Dimer_Tnp_hAT"/>
    <property type="match status" value="1"/>
</dbReference>
<proteinExistence type="predicted"/>
<protein>
    <submittedName>
        <fullName evidence="2">5172_t:CDS:1</fullName>
    </submittedName>
</protein>
<name>A0A9N9JMG0_9GLOM</name>
<evidence type="ECO:0000313" key="3">
    <source>
        <dbReference type="Proteomes" id="UP000789405"/>
    </source>
</evidence>
<organism evidence="2 3">
    <name type="scientific">Dentiscutata erythropus</name>
    <dbReference type="NCBI Taxonomy" id="1348616"/>
    <lineage>
        <taxon>Eukaryota</taxon>
        <taxon>Fungi</taxon>
        <taxon>Fungi incertae sedis</taxon>
        <taxon>Mucoromycota</taxon>
        <taxon>Glomeromycotina</taxon>
        <taxon>Glomeromycetes</taxon>
        <taxon>Diversisporales</taxon>
        <taxon>Gigasporaceae</taxon>
        <taxon>Dentiscutata</taxon>
    </lineage>
</organism>
<gene>
    <name evidence="2" type="ORF">DERYTH_LOCUS20431</name>
</gene>
<feature type="domain" description="HAT C-terminal dimerisation" evidence="1">
    <location>
        <begin position="27"/>
        <end position="84"/>
    </location>
</feature>
<evidence type="ECO:0000259" key="1">
    <source>
        <dbReference type="Pfam" id="PF05699"/>
    </source>
</evidence>
<dbReference type="InterPro" id="IPR008906">
    <property type="entry name" value="HATC_C_dom"/>
</dbReference>
<dbReference type="InterPro" id="IPR012337">
    <property type="entry name" value="RNaseH-like_sf"/>
</dbReference>
<dbReference type="GO" id="GO:0046983">
    <property type="term" value="F:protein dimerization activity"/>
    <property type="evidence" value="ECO:0007669"/>
    <property type="project" value="InterPro"/>
</dbReference>
<sequence>NVKNNISVFENHVDDFFEYAAKQTWYNKERLSNLSAMAWDFLAIPASSVALEQMFSYADHIIDNSHTLLDPDTIVALMCQRNWLDLADKFCWDL</sequence>
<comment type="caution">
    <text evidence="2">The sequence shown here is derived from an EMBL/GenBank/DDBJ whole genome shotgun (WGS) entry which is preliminary data.</text>
</comment>
<feature type="non-terminal residue" evidence="2">
    <location>
        <position position="1"/>
    </location>
</feature>
<reference evidence="2" key="1">
    <citation type="submission" date="2021-06" db="EMBL/GenBank/DDBJ databases">
        <authorList>
            <person name="Kallberg Y."/>
            <person name="Tangrot J."/>
            <person name="Rosling A."/>
        </authorList>
    </citation>
    <scope>NUCLEOTIDE SEQUENCE</scope>
    <source>
        <strain evidence="2">MA453B</strain>
    </source>
</reference>
<dbReference type="Proteomes" id="UP000789405">
    <property type="component" value="Unassembled WGS sequence"/>
</dbReference>
<dbReference type="OrthoDB" id="3264316at2759"/>
<keyword evidence="3" id="KW-1185">Reference proteome</keyword>
<accession>A0A9N9JMG0</accession>
<dbReference type="SUPFAM" id="SSF53098">
    <property type="entry name" value="Ribonuclease H-like"/>
    <property type="match status" value="1"/>
</dbReference>
<dbReference type="PANTHER" id="PTHR23272">
    <property type="entry name" value="BED FINGER-RELATED"/>
    <property type="match status" value="1"/>
</dbReference>
<dbReference type="EMBL" id="CAJVPY010024065">
    <property type="protein sequence ID" value="CAG8786099.1"/>
    <property type="molecule type" value="Genomic_DNA"/>
</dbReference>